<name>A0A927GXG8_9BACL</name>
<evidence type="ECO:0000313" key="1">
    <source>
        <dbReference type="EMBL" id="MBD2860510.1"/>
    </source>
</evidence>
<organism evidence="1 2">
    <name type="scientific">Paenibacillus oceani</name>
    <dbReference type="NCBI Taxonomy" id="2772510"/>
    <lineage>
        <taxon>Bacteria</taxon>
        <taxon>Bacillati</taxon>
        <taxon>Bacillota</taxon>
        <taxon>Bacilli</taxon>
        <taxon>Bacillales</taxon>
        <taxon>Paenibacillaceae</taxon>
        <taxon>Paenibacillus</taxon>
    </lineage>
</organism>
<dbReference type="AlphaFoldDB" id="A0A927GXG8"/>
<dbReference type="Proteomes" id="UP000639396">
    <property type="component" value="Unassembled WGS sequence"/>
</dbReference>
<sequence>MTKRPNGTEKAVRAKKRIEEEREAVYTSGPSVLKGDIVFKKLASVPTSFLHPRDAFAKMKA</sequence>
<protein>
    <submittedName>
        <fullName evidence="1">Uncharacterized protein</fullName>
    </submittedName>
</protein>
<dbReference type="EMBL" id="JACXJA010000001">
    <property type="protein sequence ID" value="MBD2860510.1"/>
    <property type="molecule type" value="Genomic_DNA"/>
</dbReference>
<keyword evidence="2" id="KW-1185">Reference proteome</keyword>
<proteinExistence type="predicted"/>
<reference evidence="1" key="1">
    <citation type="submission" date="2020-09" db="EMBL/GenBank/DDBJ databases">
        <title>A novel bacterium of genus Paenibacillus, isolated from South China Sea.</title>
        <authorList>
            <person name="Huang H."/>
            <person name="Mo K."/>
            <person name="Hu Y."/>
        </authorList>
    </citation>
    <scope>NUCLEOTIDE SEQUENCE</scope>
    <source>
        <strain evidence="1">IB182363</strain>
    </source>
</reference>
<dbReference type="RefSeq" id="WP_190923708.1">
    <property type="nucleotide sequence ID" value="NZ_JACXJA010000001.1"/>
</dbReference>
<accession>A0A927GXG8</accession>
<gene>
    <name evidence="1" type="ORF">IDH45_00730</name>
</gene>
<evidence type="ECO:0000313" key="2">
    <source>
        <dbReference type="Proteomes" id="UP000639396"/>
    </source>
</evidence>
<comment type="caution">
    <text evidence="1">The sequence shown here is derived from an EMBL/GenBank/DDBJ whole genome shotgun (WGS) entry which is preliminary data.</text>
</comment>